<evidence type="ECO:0000313" key="2">
    <source>
        <dbReference type="EMBL" id="OJH40869.1"/>
    </source>
</evidence>
<name>A0A1L9BF42_9BACT</name>
<proteinExistence type="predicted"/>
<dbReference type="STRING" id="83449.BON30_08055"/>
<gene>
    <name evidence="2" type="ORF">BON30_08055</name>
</gene>
<evidence type="ECO:0000256" key="1">
    <source>
        <dbReference type="SAM" id="Phobius"/>
    </source>
</evidence>
<organism evidence="2 3">
    <name type="scientific">Cystobacter ferrugineus</name>
    <dbReference type="NCBI Taxonomy" id="83449"/>
    <lineage>
        <taxon>Bacteria</taxon>
        <taxon>Pseudomonadati</taxon>
        <taxon>Myxococcota</taxon>
        <taxon>Myxococcia</taxon>
        <taxon>Myxococcales</taxon>
        <taxon>Cystobacterineae</taxon>
        <taxon>Archangiaceae</taxon>
        <taxon>Cystobacter</taxon>
    </lineage>
</organism>
<feature type="transmembrane region" description="Helical" evidence="1">
    <location>
        <begin position="21"/>
        <end position="42"/>
    </location>
</feature>
<reference evidence="3" key="1">
    <citation type="submission" date="2016-11" db="EMBL/GenBank/DDBJ databases">
        <authorList>
            <person name="Shukria A."/>
            <person name="Stevens D.C."/>
        </authorList>
    </citation>
    <scope>NUCLEOTIDE SEQUENCE [LARGE SCALE GENOMIC DNA]</scope>
    <source>
        <strain evidence="3">Cbfe23</strain>
    </source>
</reference>
<comment type="caution">
    <text evidence="2">The sequence shown here is derived from an EMBL/GenBank/DDBJ whole genome shotgun (WGS) entry which is preliminary data.</text>
</comment>
<feature type="transmembrane region" description="Helical" evidence="1">
    <location>
        <begin position="133"/>
        <end position="152"/>
    </location>
</feature>
<keyword evidence="1" id="KW-0472">Membrane</keyword>
<dbReference type="AlphaFoldDB" id="A0A1L9BF42"/>
<feature type="transmembrane region" description="Helical" evidence="1">
    <location>
        <begin position="77"/>
        <end position="95"/>
    </location>
</feature>
<keyword evidence="1" id="KW-1133">Transmembrane helix</keyword>
<keyword evidence="3" id="KW-1185">Reference proteome</keyword>
<dbReference type="Proteomes" id="UP000182229">
    <property type="component" value="Unassembled WGS sequence"/>
</dbReference>
<dbReference type="RefSeq" id="WP_071897308.1">
    <property type="nucleotide sequence ID" value="NZ_MPIN01000002.1"/>
</dbReference>
<keyword evidence="1" id="KW-0812">Transmembrane</keyword>
<reference evidence="2 3" key="2">
    <citation type="submission" date="2016-12" db="EMBL/GenBank/DDBJ databases">
        <title>Draft Genome Sequence of Cystobacter ferrugineus Strain Cbfe23.</title>
        <authorList>
            <person name="Akbar S."/>
            <person name="Dowd S.E."/>
            <person name="Stevens D.C."/>
        </authorList>
    </citation>
    <scope>NUCLEOTIDE SEQUENCE [LARGE SCALE GENOMIC DNA]</scope>
    <source>
        <strain evidence="2 3">Cbfe23</strain>
    </source>
</reference>
<protein>
    <submittedName>
        <fullName evidence="2">Uncharacterized protein</fullName>
    </submittedName>
</protein>
<accession>A0A1L9BF42</accession>
<evidence type="ECO:0000313" key="3">
    <source>
        <dbReference type="Proteomes" id="UP000182229"/>
    </source>
</evidence>
<dbReference type="EMBL" id="MPIN01000002">
    <property type="protein sequence ID" value="OJH40869.1"/>
    <property type="molecule type" value="Genomic_DNA"/>
</dbReference>
<dbReference type="OrthoDB" id="5493674at2"/>
<sequence>MFRLLRRLRRDERGQAMIIGAIAMLVLAIMVMTSVTIGHGVYSKIKLQDAADAQSYSIAVKEARAYNFLAYTNRAMVVHYSAMLTMMSYVSHALYLEKTVGTAAKYLKYIPGVGAIFAAIEQAIKAWVKVVDILAQTVIPILTFINIGLWVAQEALLYATVLDIMTSSDSPPLKGTDPKAEHGFVMRQGGLSAILSALNNWDMNQGNARNFLHVMDDGPVSGGNHDIPFPDPTGMKKRMRLLKDSNSLKDPDMAKYRLLMGNIANGVRKRWTAEGEGPFLIGRRWSLNLCLIVGGVKINKVADTQIKSLAESGSENRRDQLFASDDISMRVEVPCVGPFRRTVFRFNYRIRVVADNEDGYHQASLGGGFGQKSDKHHNWKGITPFLLADPSYWSPWSYHFGYPCNVVYVTKDMIGSREVFELKTRFLAGSGSGRIENDGELDMTWNEVGEGMFADQTGGMLAISVGRAIYHRPGDWKEQPNFFNPLWTARLAPINTHWRSEAMKRMVPEWGTVEKLFKNEDTASTVFNY</sequence>